<proteinExistence type="predicted"/>
<name>A0ABY8XTG4_9PSEU</name>
<feature type="signal peptide" evidence="2">
    <location>
        <begin position="1"/>
        <end position="23"/>
    </location>
</feature>
<dbReference type="EMBL" id="CP127173">
    <property type="protein sequence ID" value="WIV58878.1"/>
    <property type="molecule type" value="Genomic_DNA"/>
</dbReference>
<evidence type="ECO:0000256" key="2">
    <source>
        <dbReference type="SAM" id="SignalP"/>
    </source>
</evidence>
<feature type="region of interest" description="Disordered" evidence="1">
    <location>
        <begin position="21"/>
        <end position="56"/>
    </location>
</feature>
<dbReference type="RefSeq" id="WP_285456301.1">
    <property type="nucleotide sequence ID" value="NZ_CP127173.1"/>
</dbReference>
<keyword evidence="4" id="KW-1185">Reference proteome</keyword>
<sequence length="208" mass="21218">MRRTLIPIGAAVLLLSACTTTNGGTPSPSSPTSDQPTTSGSATGLPGPGVPKVESPIDVTHFKSAPCDALTADQITGLLGPGVTPKTDLNAPAGPSCSIHPPEVTQAGVLVIFTDVDDRGLTSLYAAKDVKYPFFMPLSPVDGYPVVAYGLADDRASRGTCQIAVGTSDQQTVDIGVTQSEQNVGKTDPCEAARGVAASVLGNLREVK</sequence>
<keyword evidence="2" id="KW-0732">Signal</keyword>
<dbReference type="Pfam" id="PF12079">
    <property type="entry name" value="DUF3558"/>
    <property type="match status" value="1"/>
</dbReference>
<dbReference type="PROSITE" id="PS51257">
    <property type="entry name" value="PROKAR_LIPOPROTEIN"/>
    <property type="match status" value="1"/>
</dbReference>
<feature type="compositionally biased region" description="Low complexity" evidence="1">
    <location>
        <begin position="21"/>
        <end position="41"/>
    </location>
</feature>
<evidence type="ECO:0000313" key="4">
    <source>
        <dbReference type="Proteomes" id="UP001227101"/>
    </source>
</evidence>
<protein>
    <submittedName>
        <fullName evidence="3">DUF3558 domain-containing protein</fullName>
    </submittedName>
</protein>
<evidence type="ECO:0000256" key="1">
    <source>
        <dbReference type="SAM" id="MobiDB-lite"/>
    </source>
</evidence>
<feature type="chain" id="PRO_5047038164" evidence="2">
    <location>
        <begin position="24"/>
        <end position="208"/>
    </location>
</feature>
<organism evidence="3 4">
    <name type="scientific">Amycolatopsis nalaikhensis</name>
    <dbReference type="NCBI Taxonomy" id="715472"/>
    <lineage>
        <taxon>Bacteria</taxon>
        <taxon>Bacillati</taxon>
        <taxon>Actinomycetota</taxon>
        <taxon>Actinomycetes</taxon>
        <taxon>Pseudonocardiales</taxon>
        <taxon>Pseudonocardiaceae</taxon>
        <taxon>Amycolatopsis</taxon>
    </lineage>
</organism>
<dbReference type="InterPro" id="IPR024520">
    <property type="entry name" value="DUF3558"/>
</dbReference>
<gene>
    <name evidence="3" type="ORF">QP939_09735</name>
</gene>
<accession>A0ABY8XTG4</accession>
<reference evidence="3 4" key="1">
    <citation type="submission" date="2023-06" db="EMBL/GenBank/DDBJ databases">
        <authorList>
            <person name="Oyuntsetseg B."/>
            <person name="Kim S.B."/>
        </authorList>
    </citation>
    <scope>NUCLEOTIDE SEQUENCE [LARGE SCALE GENOMIC DNA]</scope>
    <source>
        <strain evidence="3 4">2-2</strain>
    </source>
</reference>
<evidence type="ECO:0000313" key="3">
    <source>
        <dbReference type="EMBL" id="WIV58878.1"/>
    </source>
</evidence>
<dbReference type="Proteomes" id="UP001227101">
    <property type="component" value="Chromosome"/>
</dbReference>